<evidence type="ECO:0000313" key="6">
    <source>
        <dbReference type="EMBL" id="MBA2880984.1"/>
    </source>
</evidence>
<dbReference type="RefSeq" id="WP_181550655.1">
    <property type="nucleotide sequence ID" value="NZ_JACDUS010000003.1"/>
</dbReference>
<proteinExistence type="inferred from homology"/>
<dbReference type="GO" id="GO:0006817">
    <property type="term" value="P:phosphate ion transport"/>
    <property type="evidence" value="ECO:0007669"/>
    <property type="project" value="UniProtKB-UniRule"/>
</dbReference>
<dbReference type="NCBIfam" id="TIGR02136">
    <property type="entry name" value="ptsS_2"/>
    <property type="match status" value="1"/>
</dbReference>
<feature type="signal peptide" evidence="4">
    <location>
        <begin position="1"/>
        <end position="24"/>
    </location>
</feature>
<dbReference type="CDD" id="cd13653">
    <property type="entry name" value="PBP2_phosphate_like_1"/>
    <property type="match status" value="1"/>
</dbReference>
<name>A0A7W0HK72_9BACT</name>
<dbReference type="PANTHER" id="PTHR30570">
    <property type="entry name" value="PERIPLASMIC PHOSPHATE BINDING COMPONENT OF PHOSPHATE ABC TRANSPORTER"/>
    <property type="match status" value="1"/>
</dbReference>
<organism evidence="6 7">
    <name type="scientific">Desulfosalsimonas propionicica</name>
    <dbReference type="NCBI Taxonomy" id="332175"/>
    <lineage>
        <taxon>Bacteria</taxon>
        <taxon>Pseudomonadati</taxon>
        <taxon>Thermodesulfobacteriota</taxon>
        <taxon>Desulfobacteria</taxon>
        <taxon>Desulfobacterales</taxon>
        <taxon>Desulfosalsimonadaceae</taxon>
        <taxon>Desulfosalsimonas</taxon>
    </lineage>
</organism>
<dbReference type="EMBL" id="JACDUS010000003">
    <property type="protein sequence ID" value="MBA2880984.1"/>
    <property type="molecule type" value="Genomic_DNA"/>
</dbReference>
<dbReference type="InterPro" id="IPR011862">
    <property type="entry name" value="Phos-bd"/>
</dbReference>
<dbReference type="AlphaFoldDB" id="A0A7W0HK72"/>
<keyword evidence="7" id="KW-1185">Reference proteome</keyword>
<dbReference type="PANTHER" id="PTHR30570:SF1">
    <property type="entry name" value="PHOSPHATE-BINDING PROTEIN PSTS"/>
    <property type="match status" value="1"/>
</dbReference>
<dbReference type="InterPro" id="IPR024370">
    <property type="entry name" value="PBP_domain"/>
</dbReference>
<evidence type="ECO:0000259" key="5">
    <source>
        <dbReference type="Pfam" id="PF12849"/>
    </source>
</evidence>
<evidence type="ECO:0000256" key="3">
    <source>
        <dbReference type="ARBA" id="ARBA00022729"/>
    </source>
</evidence>
<evidence type="ECO:0000256" key="2">
    <source>
        <dbReference type="ARBA" id="ARBA00022448"/>
    </source>
</evidence>
<gene>
    <name evidence="6" type="ORF">HNR65_001310</name>
</gene>
<sequence>MKRLLMIMLVFIMGLTLGTTQAWSAEKLTIKGSTTVLPVTQKVAEAFMEKYPDVNISISGGGSGNGIKALIDGTTDICQASRFIKDEEVKRAVENGHYPVPFGVALDSIIPVVNPDNPVDDLSLEELRGIYNGDITNWKEVGGTDRRITLVSRDSSSGTYGVWGDIILKGDRVTPRAQTVASNGAAVETVKGNPYAIGYIGIGYLDEDLKNVKIDGVEGTPETTASGEFPVSRYLYYFTDGWPSGTALKFINFALHPEKGQPLAENVGYVPLY</sequence>
<reference evidence="6 7" key="1">
    <citation type="submission" date="2020-07" db="EMBL/GenBank/DDBJ databases">
        <title>Genomic Encyclopedia of Type Strains, Phase IV (KMG-IV): sequencing the most valuable type-strain genomes for metagenomic binning, comparative biology and taxonomic classification.</title>
        <authorList>
            <person name="Goeker M."/>
        </authorList>
    </citation>
    <scope>NUCLEOTIDE SEQUENCE [LARGE SCALE GENOMIC DNA]</scope>
    <source>
        <strain evidence="6 7">DSM 17721</strain>
    </source>
</reference>
<keyword evidence="2 4" id="KW-0813">Transport</keyword>
<dbReference type="SUPFAM" id="SSF53850">
    <property type="entry name" value="Periplasmic binding protein-like II"/>
    <property type="match status" value="1"/>
</dbReference>
<comment type="function">
    <text evidence="4">Involved in the system for phosphate transport across the cytoplasmic membrane.</text>
</comment>
<dbReference type="Proteomes" id="UP000525298">
    <property type="component" value="Unassembled WGS sequence"/>
</dbReference>
<feature type="chain" id="PRO_5031596968" description="Phosphate-binding protein" evidence="4">
    <location>
        <begin position="25"/>
        <end position="273"/>
    </location>
</feature>
<dbReference type="GO" id="GO:0042301">
    <property type="term" value="F:phosphate ion binding"/>
    <property type="evidence" value="ECO:0007669"/>
    <property type="project" value="UniProtKB-UniRule"/>
</dbReference>
<evidence type="ECO:0000256" key="4">
    <source>
        <dbReference type="RuleBase" id="RU367119"/>
    </source>
</evidence>
<dbReference type="Gene3D" id="3.40.190.10">
    <property type="entry name" value="Periplasmic binding protein-like II"/>
    <property type="match status" value="2"/>
</dbReference>
<keyword evidence="4" id="KW-0592">Phosphate transport</keyword>
<dbReference type="InterPro" id="IPR050811">
    <property type="entry name" value="Phosphate_ABC_transporter"/>
</dbReference>
<evidence type="ECO:0000313" key="7">
    <source>
        <dbReference type="Proteomes" id="UP000525298"/>
    </source>
</evidence>
<comment type="similarity">
    <text evidence="1 4">Belongs to the PstS family.</text>
</comment>
<keyword evidence="3 4" id="KW-0732">Signal</keyword>
<evidence type="ECO:0000256" key="1">
    <source>
        <dbReference type="ARBA" id="ARBA00008725"/>
    </source>
</evidence>
<accession>A0A7W0HK72</accession>
<protein>
    <recommendedName>
        <fullName evidence="4">Phosphate-binding protein</fullName>
    </recommendedName>
</protein>
<comment type="caution">
    <text evidence="6">The sequence shown here is derived from an EMBL/GenBank/DDBJ whole genome shotgun (WGS) entry which is preliminary data.</text>
</comment>
<dbReference type="Pfam" id="PF12849">
    <property type="entry name" value="PBP_like_2"/>
    <property type="match status" value="1"/>
</dbReference>
<feature type="domain" description="PBP" evidence="5">
    <location>
        <begin position="20"/>
        <end position="257"/>
    </location>
</feature>